<dbReference type="STRING" id="1267768.BV394_06995"/>
<accession>A0A1U7DHL9</accession>
<dbReference type="EMBL" id="CP019124">
    <property type="protein sequence ID" value="APX89494.1"/>
    <property type="molecule type" value="Genomic_DNA"/>
</dbReference>
<dbReference type="Proteomes" id="UP000187266">
    <property type="component" value="Chromosome"/>
</dbReference>
<reference evidence="1 2" key="1">
    <citation type="submission" date="2017-01" db="EMBL/GenBank/DDBJ databases">
        <title>Genomic analysis of Xuhuaishuia manganoxidans DY6-4.</title>
        <authorList>
            <person name="Wang X."/>
        </authorList>
    </citation>
    <scope>NUCLEOTIDE SEQUENCE [LARGE SCALE GENOMIC DNA]</scope>
    <source>
        <strain evidence="1 2">DY6-4</strain>
    </source>
</reference>
<gene>
    <name evidence="1" type="ORF">BV394_06995</name>
</gene>
<protein>
    <submittedName>
        <fullName evidence="1">Uncharacterized protein</fullName>
    </submittedName>
</protein>
<keyword evidence="2" id="KW-1185">Reference proteome</keyword>
<dbReference type="AlphaFoldDB" id="A0A1U7DHL9"/>
<dbReference type="RefSeq" id="WP_076979517.1">
    <property type="nucleotide sequence ID" value="NZ_CP019124.1"/>
</dbReference>
<evidence type="ECO:0000313" key="2">
    <source>
        <dbReference type="Proteomes" id="UP000187266"/>
    </source>
</evidence>
<accession>A0A2M9DDI9</accession>
<evidence type="ECO:0000313" key="1">
    <source>
        <dbReference type="EMBL" id="APX89494.1"/>
    </source>
</evidence>
<organism evidence="1 2">
    <name type="scientific">Brevirhabdus pacifica</name>
    <dbReference type="NCBI Taxonomy" id="1267768"/>
    <lineage>
        <taxon>Bacteria</taxon>
        <taxon>Pseudomonadati</taxon>
        <taxon>Pseudomonadota</taxon>
        <taxon>Alphaproteobacteria</taxon>
        <taxon>Rhodobacterales</taxon>
        <taxon>Paracoccaceae</taxon>
        <taxon>Brevirhabdus</taxon>
    </lineage>
</organism>
<sequence>MTQTDPSLQPTSIPEAVPEAVPASVRSVWPALLLLLLAIAVLVVAQGYSEISARFPTMVAATLAVLASIDLYSRTGLPGGAALDAFWGSGFTRREMTHAPTIRQEAALFAWIATAFGAMTLLGILVGAPLFTTAYVWLQSRRALRTAVGAGGIVFLFEYGVFEQALNYELYRGIIFSADGLAGW</sequence>
<name>A0A1U7DHL9_9RHOB</name>
<proteinExistence type="predicted"/>